<proteinExistence type="predicted"/>
<dbReference type="Proteomes" id="UP000273675">
    <property type="component" value="Unassembled WGS sequence"/>
</dbReference>
<dbReference type="PANTHER" id="PTHR45138:SF2">
    <property type="entry name" value="DIGUANYLATE CYCLASE VDCA"/>
    <property type="match status" value="1"/>
</dbReference>
<comment type="caution">
    <text evidence="5">The sequence shown here is derived from an EMBL/GenBank/DDBJ whole genome shotgun (WGS) entry which is preliminary data.</text>
</comment>
<dbReference type="Pfam" id="PF00990">
    <property type="entry name" value="GGDEF"/>
    <property type="match status" value="1"/>
</dbReference>
<evidence type="ECO:0000256" key="3">
    <source>
        <dbReference type="SAM" id="MobiDB-lite"/>
    </source>
</evidence>
<reference evidence="5 6" key="1">
    <citation type="submission" date="2018-10" db="EMBL/GenBank/DDBJ databases">
        <title>Genomic Encyclopedia of Type Strains, Phase IV (KMG-IV): sequencing the most valuable type-strain genomes for metagenomic binning, comparative biology and taxonomic classification.</title>
        <authorList>
            <person name="Goeker M."/>
        </authorList>
    </citation>
    <scope>NUCLEOTIDE SEQUENCE [LARGE SCALE GENOMIC DNA]</scope>
    <source>
        <strain evidence="5 6">DSM 4734</strain>
    </source>
</reference>
<dbReference type="GO" id="GO:0052621">
    <property type="term" value="F:diguanylate cyclase activity"/>
    <property type="evidence" value="ECO:0007669"/>
    <property type="project" value="UniProtKB-EC"/>
</dbReference>
<protein>
    <recommendedName>
        <fullName evidence="1">diguanylate cyclase</fullName>
        <ecNumber evidence="1">2.7.7.65</ecNumber>
    </recommendedName>
</protein>
<organism evidence="5 6">
    <name type="scientific">Maricaulis maris</name>
    <dbReference type="NCBI Taxonomy" id="74318"/>
    <lineage>
        <taxon>Bacteria</taxon>
        <taxon>Pseudomonadati</taxon>
        <taxon>Pseudomonadota</taxon>
        <taxon>Alphaproteobacteria</taxon>
        <taxon>Maricaulales</taxon>
        <taxon>Maricaulaceae</taxon>
        <taxon>Maricaulis</taxon>
    </lineage>
</organism>
<dbReference type="GO" id="GO:0005886">
    <property type="term" value="C:plasma membrane"/>
    <property type="evidence" value="ECO:0007669"/>
    <property type="project" value="TreeGrafter"/>
</dbReference>
<dbReference type="EMBL" id="RBIM01000002">
    <property type="protein sequence ID" value="RKR03035.1"/>
    <property type="molecule type" value="Genomic_DNA"/>
</dbReference>
<evidence type="ECO:0000256" key="2">
    <source>
        <dbReference type="SAM" id="Coils"/>
    </source>
</evidence>
<dbReference type="InterPro" id="IPR043128">
    <property type="entry name" value="Rev_trsase/Diguanyl_cyclase"/>
</dbReference>
<dbReference type="RefSeq" id="WP_121210256.1">
    <property type="nucleotide sequence ID" value="NZ_RBIM01000002.1"/>
</dbReference>
<sequence>MNGRLLGKEGREFALKALDLMDQFGIAPTPENYAVWVCFASDTNPELCETLRGHVEAGDAFSETLNAELFEQYFQWKAIQDAILESGGVMCRELGAVQETLEAAERDTLAYGKALEGASHELIASPDAQGMKRLVEGLVSATARMQRRSQALEDRLQATSNEVTQLRSHLEKVREEAMTDALTGIANRKRFDESLRRARRDAETKKQPLSLILCDIDFFKRFNDTWGHQTGDQIIRFVAGCLTRHAGEGHLVARYGGEEFGIVMPNTAPNVAEQVAEKIRKTVESKKLLRKSTNEDLGNITVSLGIATYQDGESIEELIERSDTNLYRSKTEGRNRTTVDDGRTNSRSAA</sequence>
<feature type="compositionally biased region" description="Basic and acidic residues" evidence="3">
    <location>
        <begin position="329"/>
        <end position="344"/>
    </location>
</feature>
<dbReference type="PANTHER" id="PTHR45138">
    <property type="entry name" value="REGULATORY COMPONENTS OF SENSORY TRANSDUCTION SYSTEM"/>
    <property type="match status" value="1"/>
</dbReference>
<feature type="domain" description="GGDEF" evidence="4">
    <location>
        <begin position="207"/>
        <end position="342"/>
    </location>
</feature>
<dbReference type="GO" id="GO:1902201">
    <property type="term" value="P:negative regulation of bacterial-type flagellum-dependent cell motility"/>
    <property type="evidence" value="ECO:0007669"/>
    <property type="project" value="TreeGrafter"/>
</dbReference>
<name>A0A495DKA3_9PROT</name>
<dbReference type="InterPro" id="IPR000160">
    <property type="entry name" value="GGDEF_dom"/>
</dbReference>
<evidence type="ECO:0000256" key="1">
    <source>
        <dbReference type="ARBA" id="ARBA00012528"/>
    </source>
</evidence>
<dbReference type="AlphaFoldDB" id="A0A495DKA3"/>
<dbReference type="CDD" id="cd01949">
    <property type="entry name" value="GGDEF"/>
    <property type="match status" value="1"/>
</dbReference>
<dbReference type="InterPro" id="IPR029787">
    <property type="entry name" value="Nucleotide_cyclase"/>
</dbReference>
<dbReference type="EC" id="2.7.7.65" evidence="1"/>
<gene>
    <name evidence="5" type="ORF">C7435_0983</name>
</gene>
<dbReference type="PROSITE" id="PS50887">
    <property type="entry name" value="GGDEF"/>
    <property type="match status" value="1"/>
</dbReference>
<dbReference type="OrthoDB" id="9812260at2"/>
<dbReference type="SUPFAM" id="SSF55073">
    <property type="entry name" value="Nucleotide cyclase"/>
    <property type="match status" value="1"/>
</dbReference>
<dbReference type="Gene3D" id="3.30.70.270">
    <property type="match status" value="1"/>
</dbReference>
<evidence type="ECO:0000259" key="4">
    <source>
        <dbReference type="PROSITE" id="PS50887"/>
    </source>
</evidence>
<feature type="coiled-coil region" evidence="2">
    <location>
        <begin position="142"/>
        <end position="176"/>
    </location>
</feature>
<dbReference type="NCBIfam" id="TIGR00254">
    <property type="entry name" value="GGDEF"/>
    <property type="match status" value="1"/>
</dbReference>
<dbReference type="FunFam" id="3.30.70.270:FF:000001">
    <property type="entry name" value="Diguanylate cyclase domain protein"/>
    <property type="match status" value="1"/>
</dbReference>
<evidence type="ECO:0000313" key="5">
    <source>
        <dbReference type="EMBL" id="RKR03035.1"/>
    </source>
</evidence>
<dbReference type="SMART" id="SM00267">
    <property type="entry name" value="GGDEF"/>
    <property type="match status" value="1"/>
</dbReference>
<keyword evidence="2" id="KW-0175">Coiled coil</keyword>
<accession>A0A495DKA3</accession>
<feature type="region of interest" description="Disordered" evidence="3">
    <location>
        <begin position="329"/>
        <end position="350"/>
    </location>
</feature>
<dbReference type="InterPro" id="IPR050469">
    <property type="entry name" value="Diguanylate_Cyclase"/>
</dbReference>
<dbReference type="GO" id="GO:0043709">
    <property type="term" value="P:cell adhesion involved in single-species biofilm formation"/>
    <property type="evidence" value="ECO:0007669"/>
    <property type="project" value="TreeGrafter"/>
</dbReference>
<evidence type="ECO:0000313" key="6">
    <source>
        <dbReference type="Proteomes" id="UP000273675"/>
    </source>
</evidence>